<evidence type="ECO:0000313" key="2">
    <source>
        <dbReference type="EMBL" id="QJA52603.1"/>
    </source>
</evidence>
<dbReference type="InterPro" id="IPR006141">
    <property type="entry name" value="Intein_N"/>
</dbReference>
<dbReference type="Gene3D" id="2.170.16.10">
    <property type="entry name" value="Hedgehog/Intein (Hint) domain"/>
    <property type="match status" value="1"/>
</dbReference>
<accession>A0A6H1ZXE5</accession>
<dbReference type="SUPFAM" id="SSF53098">
    <property type="entry name" value="Ribonuclease H-like"/>
    <property type="match status" value="1"/>
</dbReference>
<dbReference type="InterPro" id="IPR012337">
    <property type="entry name" value="RNaseH-like_sf"/>
</dbReference>
<name>A0A6H1ZXE5_9ZZZZ</name>
<proteinExistence type="predicted"/>
<evidence type="ECO:0000259" key="1">
    <source>
        <dbReference type="SMART" id="SM00306"/>
    </source>
</evidence>
<evidence type="ECO:0000313" key="3">
    <source>
        <dbReference type="EMBL" id="QJI03573.1"/>
    </source>
</evidence>
<protein>
    <submittedName>
        <fullName evidence="2">Putative RNase_H superfamily protein</fullName>
    </submittedName>
</protein>
<dbReference type="EMBL" id="MT144353">
    <property type="protein sequence ID" value="QJA52603.1"/>
    <property type="molecule type" value="Genomic_DNA"/>
</dbReference>
<dbReference type="Pfam" id="PF13482">
    <property type="entry name" value="RNase_H_2"/>
    <property type="match status" value="1"/>
</dbReference>
<dbReference type="AlphaFoldDB" id="A0A6H1ZXE5"/>
<dbReference type="InterPro" id="IPR036397">
    <property type="entry name" value="RNaseH_sf"/>
</dbReference>
<dbReference type="SUPFAM" id="SSF51294">
    <property type="entry name" value="Hedgehog/intein (Hint) domain"/>
    <property type="match status" value="1"/>
</dbReference>
<dbReference type="CDD" id="cd00081">
    <property type="entry name" value="Hint"/>
    <property type="match status" value="1"/>
</dbReference>
<gene>
    <name evidence="2" type="ORF">TM448A02833_0005</name>
    <name evidence="3" type="ORF">TM448B04678_0004</name>
</gene>
<dbReference type="GO" id="GO:0016539">
    <property type="term" value="P:intein-mediated protein splicing"/>
    <property type="evidence" value="ECO:0007669"/>
    <property type="project" value="InterPro"/>
</dbReference>
<dbReference type="PROSITE" id="PS50817">
    <property type="entry name" value="INTEIN_N_TER"/>
    <property type="match status" value="1"/>
</dbReference>
<reference evidence="2" key="1">
    <citation type="submission" date="2020-03" db="EMBL/GenBank/DDBJ databases">
        <title>The deep terrestrial virosphere.</title>
        <authorList>
            <person name="Holmfeldt K."/>
            <person name="Nilsson E."/>
            <person name="Simone D."/>
            <person name="Lopez-Fernandez M."/>
            <person name="Wu X."/>
            <person name="de Brujin I."/>
            <person name="Lundin D."/>
            <person name="Andersson A."/>
            <person name="Bertilsson S."/>
            <person name="Dopson M."/>
        </authorList>
    </citation>
    <scope>NUCLEOTIDE SEQUENCE</scope>
    <source>
        <strain evidence="2">TM448A02833</strain>
        <strain evidence="3">TM448B04678</strain>
    </source>
</reference>
<dbReference type="InterPro" id="IPR003587">
    <property type="entry name" value="Hint_dom_N"/>
</dbReference>
<dbReference type="InterPro" id="IPR036844">
    <property type="entry name" value="Hint_dom_sf"/>
</dbReference>
<dbReference type="EMBL" id="MT145100">
    <property type="protein sequence ID" value="QJI03573.1"/>
    <property type="molecule type" value="Genomic_DNA"/>
</dbReference>
<dbReference type="GO" id="GO:0003676">
    <property type="term" value="F:nucleic acid binding"/>
    <property type="evidence" value="ECO:0007669"/>
    <property type="project" value="InterPro"/>
</dbReference>
<dbReference type="InterPro" id="IPR038720">
    <property type="entry name" value="YprB_RNase_H-like_dom"/>
</dbReference>
<dbReference type="SMART" id="SM00306">
    <property type="entry name" value="HintN"/>
    <property type="match status" value="1"/>
</dbReference>
<organism evidence="2">
    <name type="scientific">viral metagenome</name>
    <dbReference type="NCBI Taxonomy" id="1070528"/>
    <lineage>
        <taxon>unclassified sequences</taxon>
        <taxon>metagenomes</taxon>
        <taxon>organismal metagenomes</taxon>
    </lineage>
</organism>
<sequence>MAAPVNRMKKREIVWLSRNLCKAHSTAYLHHWGCYEKEILKGRRFNPGENIPINIREGFFDIESSGFQATFSIMICYCIKDGDSDKIYERIATKKELSSSLDKKVVEQCVKDLKNFDRIISFYGCVTPGQRILTADLRWIPVETLSIGDKLLSFDEESGEFWHKRKFAESTVVHNIPIQKEIFEIKLEDGTILEASGDHPWLVKRNEGSSTKYKSGYWKFRKTTELQHFNCKIPSMIRIMPTWDTLKTYEAGYVSAFIDGEGGIGQSRRSEGGIKRNDYMLSVTASQNKGEVLDRYLSALDSIGYLGSVSQYDPSNKKCRAIQVTGGKHNMLKFLGQVRPQKLSRLNIDRLGIIHQYGEKIPIVSIKPKGIGTVMGLGVSNGTYIVEGFGSHNSRFDLPFLRSRAVYWEIPFPHYHDLLHTDVYYIIRNKFKLHRNSLESACNFLLPEKVQESHPKSHWGRDHWVWAIQGKKESLDYIIHHCRNDVRMLEDLYYVVMDYAQRRDTSI</sequence>
<dbReference type="Gene3D" id="3.30.420.10">
    <property type="entry name" value="Ribonuclease H-like superfamily/Ribonuclease H"/>
    <property type="match status" value="1"/>
</dbReference>
<feature type="domain" description="Hint" evidence="1">
    <location>
        <begin position="123"/>
        <end position="242"/>
    </location>
</feature>